<proteinExistence type="inferred from homology"/>
<comment type="caution">
    <text evidence="12">The sequence shown here is derived from an EMBL/GenBank/DDBJ whole genome shotgun (WGS) entry which is preliminary data.</text>
</comment>
<dbReference type="PROSITE" id="PS00710">
    <property type="entry name" value="PGM_PMM"/>
    <property type="match status" value="1"/>
</dbReference>
<dbReference type="PANTHER" id="PTHR43771">
    <property type="entry name" value="PHOSPHOMANNOMUTASE"/>
    <property type="match status" value="1"/>
</dbReference>
<reference evidence="12 13" key="1">
    <citation type="journal article" date="2015" name="Nature">
        <title>rRNA introns, odd ribosomes, and small enigmatic genomes across a large radiation of phyla.</title>
        <authorList>
            <person name="Brown C.T."/>
            <person name="Hug L.A."/>
            <person name="Thomas B.C."/>
            <person name="Sharon I."/>
            <person name="Castelle C.J."/>
            <person name="Singh A."/>
            <person name="Wilkins M.J."/>
            <person name="Williams K.H."/>
            <person name="Banfield J.F."/>
        </authorList>
    </citation>
    <scope>NUCLEOTIDE SEQUENCE [LARGE SCALE GENOMIC DNA]</scope>
</reference>
<evidence type="ECO:0000256" key="4">
    <source>
        <dbReference type="ARBA" id="ARBA00022723"/>
    </source>
</evidence>
<dbReference type="AlphaFoldDB" id="A0A0G1LG46"/>
<dbReference type="InterPro" id="IPR005845">
    <property type="entry name" value="A-D-PHexomutase_a/b/a-II"/>
</dbReference>
<dbReference type="Gene3D" id="3.30.310.50">
    <property type="entry name" value="Alpha-D-phosphohexomutase, C-terminal domain"/>
    <property type="match status" value="1"/>
</dbReference>
<gene>
    <name evidence="12" type="ORF">UW53_C0026G0006</name>
</gene>
<dbReference type="InterPro" id="IPR005841">
    <property type="entry name" value="Alpha-D-phosphohexomutase_SF"/>
</dbReference>
<keyword evidence="6" id="KW-0413">Isomerase</keyword>
<evidence type="ECO:0000313" key="13">
    <source>
        <dbReference type="Proteomes" id="UP000034087"/>
    </source>
</evidence>
<name>A0A0G1LG46_9BACT</name>
<dbReference type="GO" id="GO:0005975">
    <property type="term" value="P:carbohydrate metabolic process"/>
    <property type="evidence" value="ECO:0007669"/>
    <property type="project" value="InterPro"/>
</dbReference>
<protein>
    <submittedName>
        <fullName evidence="12">Phosphomannomutase</fullName>
    </submittedName>
</protein>
<sequence>MVIDPSIFKSYDIRGIYPEQINETNIRLIARAIYSFFKLKIEKEKFNIFLAYDMRLSGPQLFDAVKNELLQMGADIIDGGQLSTPSFYFAVFNYKYDCGIQVTASHNPKNWNGMKFVLYSPRGLIKIGKPTGMDDVQKALSEEASEMIKTRGNVTKRDGILEDEVNKALDLLDNPNIKRLKIVADPGNAMGAQYVEALFEKIPGELIKMNFELDGSFPIHEPNPLKFETLSDLQRKVVEEKADLGIATDGDGDRLFFIDEKGKVVPSTSITSIVARELLKRYPGELIYFDIRDILGPQKIVEEFDGRSEIVRVGHAYITEAMNKTGGIFAGESSGHMFFRANGNAEWNLPVILIILKVISEENRTLSDLVEELRRSYEMPEYNFEVSNASEILNALREKYKEGKFWDIDGVSISYIGWRFNVRTSNTEPLLRLNVEGYSKIEVEEKFSEIKDFIKSVAR</sequence>
<dbReference type="PRINTS" id="PR00509">
    <property type="entry name" value="PGMPMM"/>
</dbReference>
<dbReference type="PATRIC" id="fig|1618645.3.peg.1060"/>
<evidence type="ECO:0000256" key="1">
    <source>
        <dbReference type="ARBA" id="ARBA00001946"/>
    </source>
</evidence>
<evidence type="ECO:0000313" key="12">
    <source>
        <dbReference type="EMBL" id="KKT58994.1"/>
    </source>
</evidence>
<comment type="similarity">
    <text evidence="2 7">Belongs to the phosphohexose mutase family.</text>
</comment>
<evidence type="ECO:0000259" key="9">
    <source>
        <dbReference type="Pfam" id="PF02878"/>
    </source>
</evidence>
<feature type="domain" description="Alpha-D-phosphohexomutase alpha/beta/alpha" evidence="11">
    <location>
        <begin position="269"/>
        <end position="375"/>
    </location>
</feature>
<dbReference type="GO" id="GO:0000287">
    <property type="term" value="F:magnesium ion binding"/>
    <property type="evidence" value="ECO:0007669"/>
    <property type="project" value="InterPro"/>
</dbReference>
<dbReference type="Pfam" id="PF02880">
    <property type="entry name" value="PGM_PMM_III"/>
    <property type="match status" value="1"/>
</dbReference>
<evidence type="ECO:0000259" key="8">
    <source>
        <dbReference type="Pfam" id="PF00408"/>
    </source>
</evidence>
<dbReference type="InterPro" id="IPR005843">
    <property type="entry name" value="A-D-PHexomutase_C"/>
</dbReference>
<evidence type="ECO:0000256" key="3">
    <source>
        <dbReference type="ARBA" id="ARBA00022553"/>
    </source>
</evidence>
<keyword evidence="3" id="KW-0597">Phosphoprotein</keyword>
<dbReference type="SUPFAM" id="SSF55957">
    <property type="entry name" value="Phosphoglucomutase, C-terminal domain"/>
    <property type="match status" value="1"/>
</dbReference>
<accession>A0A0G1LG46</accession>
<evidence type="ECO:0000256" key="6">
    <source>
        <dbReference type="ARBA" id="ARBA00023235"/>
    </source>
</evidence>
<evidence type="ECO:0000259" key="10">
    <source>
        <dbReference type="Pfam" id="PF02879"/>
    </source>
</evidence>
<evidence type="ECO:0000256" key="2">
    <source>
        <dbReference type="ARBA" id="ARBA00010231"/>
    </source>
</evidence>
<dbReference type="CDD" id="cd03089">
    <property type="entry name" value="PMM_PGM"/>
    <property type="match status" value="1"/>
</dbReference>
<evidence type="ECO:0000256" key="7">
    <source>
        <dbReference type="RuleBase" id="RU004326"/>
    </source>
</evidence>
<dbReference type="InterPro" id="IPR005846">
    <property type="entry name" value="A-D-PHexomutase_a/b/a-III"/>
</dbReference>
<evidence type="ECO:0000256" key="5">
    <source>
        <dbReference type="ARBA" id="ARBA00022842"/>
    </source>
</evidence>
<dbReference type="InterPro" id="IPR016055">
    <property type="entry name" value="A-D-PHexomutase_a/b/a-I/II/III"/>
</dbReference>
<feature type="domain" description="Alpha-D-phosphohexomutase alpha/beta/alpha" evidence="10">
    <location>
        <begin position="176"/>
        <end position="262"/>
    </location>
</feature>
<dbReference type="Pfam" id="PF02878">
    <property type="entry name" value="PGM_PMM_I"/>
    <property type="match status" value="1"/>
</dbReference>
<comment type="cofactor">
    <cofactor evidence="1">
        <name>Mg(2+)</name>
        <dbReference type="ChEBI" id="CHEBI:18420"/>
    </cofactor>
</comment>
<dbReference type="PANTHER" id="PTHR43771:SF1">
    <property type="entry name" value="PHOSPHOMANNOMUTASE"/>
    <property type="match status" value="1"/>
</dbReference>
<keyword evidence="4 7" id="KW-0479">Metal-binding</keyword>
<dbReference type="SUPFAM" id="SSF53738">
    <property type="entry name" value="Phosphoglucomutase, first 3 domains"/>
    <property type="match status" value="3"/>
</dbReference>
<dbReference type="EMBL" id="LCIR01000026">
    <property type="protein sequence ID" value="KKT58994.1"/>
    <property type="molecule type" value="Genomic_DNA"/>
</dbReference>
<evidence type="ECO:0000259" key="11">
    <source>
        <dbReference type="Pfam" id="PF02880"/>
    </source>
</evidence>
<dbReference type="InterPro" id="IPR036900">
    <property type="entry name" value="A-D-PHexomutase_C_sf"/>
</dbReference>
<dbReference type="Proteomes" id="UP000034087">
    <property type="component" value="Unassembled WGS sequence"/>
</dbReference>
<keyword evidence="5 7" id="KW-0460">Magnesium</keyword>
<feature type="domain" description="Alpha-D-phosphohexomutase C-terminal" evidence="8">
    <location>
        <begin position="382"/>
        <end position="450"/>
    </location>
</feature>
<dbReference type="Pfam" id="PF00408">
    <property type="entry name" value="PGM_PMM_IV"/>
    <property type="match status" value="1"/>
</dbReference>
<dbReference type="GO" id="GO:0016868">
    <property type="term" value="F:intramolecular phosphotransferase activity"/>
    <property type="evidence" value="ECO:0007669"/>
    <property type="project" value="InterPro"/>
</dbReference>
<dbReference type="InterPro" id="IPR016066">
    <property type="entry name" value="A-D-PHexomutase_CS"/>
</dbReference>
<feature type="domain" description="Alpha-D-phosphohexomutase alpha/beta/alpha" evidence="9">
    <location>
        <begin position="7"/>
        <end position="118"/>
    </location>
</feature>
<dbReference type="Pfam" id="PF02879">
    <property type="entry name" value="PGM_PMM_II"/>
    <property type="match status" value="1"/>
</dbReference>
<organism evidence="12 13">
    <name type="scientific">Candidatus Giovannonibacteria bacterium GW2011_GWA1_44_25</name>
    <dbReference type="NCBI Taxonomy" id="1618645"/>
    <lineage>
        <taxon>Bacteria</taxon>
        <taxon>Candidatus Giovannoniibacteriota</taxon>
    </lineage>
</organism>
<dbReference type="InterPro" id="IPR005844">
    <property type="entry name" value="A-D-PHexomutase_a/b/a-I"/>
</dbReference>
<dbReference type="Gene3D" id="3.40.120.10">
    <property type="entry name" value="Alpha-D-Glucose-1,6-Bisphosphate, subunit A, domain 3"/>
    <property type="match status" value="3"/>
</dbReference>